<dbReference type="Proteomes" id="UP000605986">
    <property type="component" value="Unassembled WGS sequence"/>
</dbReference>
<evidence type="ECO:0000313" key="1">
    <source>
        <dbReference type="EMBL" id="KAF4453053.1"/>
    </source>
</evidence>
<accession>A0A8H4KNT0</accession>
<dbReference type="AlphaFoldDB" id="A0A8H4KNT0"/>
<dbReference type="EMBL" id="JAADJG010000165">
    <property type="protein sequence ID" value="KAF4453053.1"/>
    <property type="molecule type" value="Genomic_DNA"/>
</dbReference>
<dbReference type="OrthoDB" id="5058708at2759"/>
<reference evidence="1" key="1">
    <citation type="submission" date="2020-01" db="EMBL/GenBank/DDBJ databases">
        <title>Identification and distribution of gene clusters putatively required for synthesis of sphingolipid metabolism inhibitors in phylogenetically diverse species of the filamentous fungus Fusarium.</title>
        <authorList>
            <person name="Kim H.-S."/>
            <person name="Busman M."/>
            <person name="Brown D.W."/>
            <person name="Divon H."/>
            <person name="Uhlig S."/>
            <person name="Proctor R.H."/>
        </authorList>
    </citation>
    <scope>NUCLEOTIDE SEQUENCE</scope>
    <source>
        <strain evidence="1">NRRL 53441</strain>
    </source>
</reference>
<organism evidence="1 2">
    <name type="scientific">Fusarium austroafricanum</name>
    <dbReference type="NCBI Taxonomy" id="2364996"/>
    <lineage>
        <taxon>Eukaryota</taxon>
        <taxon>Fungi</taxon>
        <taxon>Dikarya</taxon>
        <taxon>Ascomycota</taxon>
        <taxon>Pezizomycotina</taxon>
        <taxon>Sordariomycetes</taxon>
        <taxon>Hypocreomycetidae</taxon>
        <taxon>Hypocreales</taxon>
        <taxon>Nectriaceae</taxon>
        <taxon>Fusarium</taxon>
        <taxon>Fusarium concolor species complex</taxon>
    </lineage>
</organism>
<keyword evidence="2" id="KW-1185">Reference proteome</keyword>
<gene>
    <name evidence="1" type="ORF">F53441_4284</name>
</gene>
<comment type="caution">
    <text evidence="1">The sequence shown here is derived from an EMBL/GenBank/DDBJ whole genome shotgun (WGS) entry which is preliminary data.</text>
</comment>
<protein>
    <submittedName>
        <fullName evidence="1">Uncharacterized protein</fullName>
    </submittedName>
</protein>
<dbReference type="SUPFAM" id="SSF52047">
    <property type="entry name" value="RNI-like"/>
    <property type="match status" value="1"/>
</dbReference>
<proteinExistence type="predicted"/>
<name>A0A8H4KNT0_9HYPO</name>
<evidence type="ECO:0000313" key="2">
    <source>
        <dbReference type="Proteomes" id="UP000605986"/>
    </source>
</evidence>
<sequence>MEASEAASRPASEPSIPNLPLDIIHNIGLVLASEDLEASESQINNNCDCYVDPKGGSPLYKLTYLSKATKEILEPLLYRHVTLSNPERVTNTFITLIQRPELRQHVKYICCFARLSGPAIRKRVLPSCKAIWAKRCPSDKPALMRLLDGAGLHKLAWSACMLERTKQRFMFSPDFKHDGILELMLASIIFMSTNATTFIWRDCNNNPKAFILDTIMCDAVHDGLPLMPNLQRLSTEKAEFDTSKQAQFFTPHINLWDNLYKLHLNDIDLDMEFVQMLCNGSFKENRPVRELYIHCVQGSERPEDFTSFPPGFILDSSRLLNQLNHDHDKDKFKAFPNLTLLDVKFVFHRARSEIGSLTLKAFLHAVGCPERLCLTSHPLPTMTLDTGVIHSKLKYLKVRELHPKAPAKVTSKDNLVAGLNSFWSNKSKTVPNLREIDWDHYHFKREDMEGEDKAVWSLVGEEDWEDDSESDDEDFDDDHIEEMREMGFVDPEELSAYMEAFYPF</sequence>